<dbReference type="PROSITE" id="PS50113">
    <property type="entry name" value="PAC"/>
    <property type="match status" value="1"/>
</dbReference>
<dbReference type="PANTHER" id="PTHR44757:SF2">
    <property type="entry name" value="BIOFILM ARCHITECTURE MAINTENANCE PROTEIN MBAA"/>
    <property type="match status" value="1"/>
</dbReference>
<dbReference type="Gene3D" id="3.20.20.450">
    <property type="entry name" value="EAL domain"/>
    <property type="match status" value="1"/>
</dbReference>
<dbReference type="InterPro" id="IPR000014">
    <property type="entry name" value="PAS"/>
</dbReference>
<dbReference type="InterPro" id="IPR043128">
    <property type="entry name" value="Rev_trsase/Diguanyl_cyclase"/>
</dbReference>
<evidence type="ECO:0000259" key="3">
    <source>
        <dbReference type="PROSITE" id="PS50883"/>
    </source>
</evidence>
<dbReference type="SMART" id="SM00052">
    <property type="entry name" value="EAL"/>
    <property type="match status" value="1"/>
</dbReference>
<feature type="domain" description="GGDEF" evidence="4">
    <location>
        <begin position="431"/>
        <end position="564"/>
    </location>
</feature>
<organism evidence="5 6">
    <name type="scientific">Oceanisphaera sediminis</name>
    <dbReference type="NCBI Taxonomy" id="981381"/>
    <lineage>
        <taxon>Bacteria</taxon>
        <taxon>Pseudomonadati</taxon>
        <taxon>Pseudomonadota</taxon>
        <taxon>Gammaproteobacteria</taxon>
        <taxon>Aeromonadales</taxon>
        <taxon>Aeromonadaceae</taxon>
        <taxon>Oceanisphaera</taxon>
    </lineage>
</organism>
<dbReference type="InterPro" id="IPR000160">
    <property type="entry name" value="GGDEF_dom"/>
</dbReference>
<evidence type="ECO:0000259" key="1">
    <source>
        <dbReference type="PROSITE" id="PS50112"/>
    </source>
</evidence>
<proteinExistence type="predicted"/>
<dbReference type="InterPro" id="IPR013767">
    <property type="entry name" value="PAS_fold"/>
</dbReference>
<dbReference type="NCBIfam" id="TIGR00254">
    <property type="entry name" value="GGDEF"/>
    <property type="match status" value="1"/>
</dbReference>
<dbReference type="SUPFAM" id="SSF55785">
    <property type="entry name" value="PYP-like sensor domain (PAS domain)"/>
    <property type="match status" value="2"/>
</dbReference>
<gene>
    <name evidence="5" type="ORF">GCM10022421_26890</name>
</gene>
<dbReference type="SMART" id="SM00267">
    <property type="entry name" value="GGDEF"/>
    <property type="match status" value="1"/>
</dbReference>
<reference evidence="6" key="1">
    <citation type="journal article" date="2019" name="Int. J. Syst. Evol. Microbiol.">
        <title>The Global Catalogue of Microorganisms (GCM) 10K type strain sequencing project: providing services to taxonomists for standard genome sequencing and annotation.</title>
        <authorList>
            <consortium name="The Broad Institute Genomics Platform"/>
            <consortium name="The Broad Institute Genome Sequencing Center for Infectious Disease"/>
            <person name="Wu L."/>
            <person name="Ma J."/>
        </authorList>
    </citation>
    <scope>NUCLEOTIDE SEQUENCE [LARGE SCALE GENOMIC DNA]</scope>
    <source>
        <strain evidence="6">JCM 17329</strain>
    </source>
</reference>
<dbReference type="InterPro" id="IPR035965">
    <property type="entry name" value="PAS-like_dom_sf"/>
</dbReference>
<dbReference type="Pfam" id="PF00990">
    <property type="entry name" value="GGDEF"/>
    <property type="match status" value="1"/>
</dbReference>
<dbReference type="InterPro" id="IPR035919">
    <property type="entry name" value="EAL_sf"/>
</dbReference>
<dbReference type="Proteomes" id="UP001501479">
    <property type="component" value="Unassembled WGS sequence"/>
</dbReference>
<evidence type="ECO:0000259" key="2">
    <source>
        <dbReference type="PROSITE" id="PS50113"/>
    </source>
</evidence>
<dbReference type="SMART" id="SM00091">
    <property type="entry name" value="PAS"/>
    <property type="match status" value="2"/>
</dbReference>
<dbReference type="PANTHER" id="PTHR44757">
    <property type="entry name" value="DIGUANYLATE CYCLASE DGCP"/>
    <property type="match status" value="1"/>
</dbReference>
<dbReference type="Pfam" id="PF00989">
    <property type="entry name" value="PAS"/>
    <property type="match status" value="1"/>
</dbReference>
<protein>
    <recommendedName>
        <fullName evidence="7">GGDEF domain-containing protein</fullName>
    </recommendedName>
</protein>
<dbReference type="CDD" id="cd01949">
    <property type="entry name" value="GGDEF"/>
    <property type="match status" value="1"/>
</dbReference>
<dbReference type="SUPFAM" id="SSF141868">
    <property type="entry name" value="EAL domain-like"/>
    <property type="match status" value="1"/>
</dbReference>
<dbReference type="PROSITE" id="PS50112">
    <property type="entry name" value="PAS"/>
    <property type="match status" value="2"/>
</dbReference>
<evidence type="ECO:0000259" key="4">
    <source>
        <dbReference type="PROSITE" id="PS50887"/>
    </source>
</evidence>
<dbReference type="Pfam" id="PF13426">
    <property type="entry name" value="PAS_9"/>
    <property type="match status" value="1"/>
</dbReference>
<keyword evidence="6" id="KW-1185">Reference proteome</keyword>
<evidence type="ECO:0000313" key="6">
    <source>
        <dbReference type="Proteomes" id="UP001501479"/>
    </source>
</evidence>
<dbReference type="SUPFAM" id="SSF55073">
    <property type="entry name" value="Nucleotide cyclase"/>
    <property type="match status" value="1"/>
</dbReference>
<dbReference type="NCBIfam" id="TIGR00229">
    <property type="entry name" value="sensory_box"/>
    <property type="match status" value="2"/>
</dbReference>
<dbReference type="PROSITE" id="PS50887">
    <property type="entry name" value="GGDEF"/>
    <property type="match status" value="1"/>
</dbReference>
<dbReference type="PROSITE" id="PS50883">
    <property type="entry name" value="EAL"/>
    <property type="match status" value="1"/>
</dbReference>
<feature type="domain" description="PAC" evidence="2">
    <location>
        <begin position="347"/>
        <end position="399"/>
    </location>
</feature>
<dbReference type="Gene3D" id="3.30.450.20">
    <property type="entry name" value="PAS domain"/>
    <property type="match status" value="2"/>
</dbReference>
<evidence type="ECO:0008006" key="7">
    <source>
        <dbReference type="Google" id="ProtNLM"/>
    </source>
</evidence>
<sequence length="833" mass="94096">MRSYGNQDDGVTEGATTEKRDEWSELCALAARCADAERAWFVFFNADGCSPSPAVDNQWPPLPQWAAADYLAIRQQARFYCPVSPAADPGAERYMAVPASRGSFEGLLLLEYRTRAPRLAPTQRQTLDILTTHGAMLWREQEQHTHQRKREGSSRRFLSRLKGMFDHVPIPINGFDSAGRCILWNHECERIFGWSFDELKQHAAPLNLFYPDPEQRRQVIATFTSLNSSVFREWRPLNRKGDVLTMLWANIMLPNGHMLCVGQDISTQKDIEAQQRLATSVFESSYEGIMVTDADNRITHVNPAFTRITGYLPEDVIGGSPELLQAQDHDDDFYAELCRHLDAREHWQGELWSRRKNGESYPLLLAVSVVCDDADRVLHHVIIFSDITHLKQHEAELKHQACHDALTRIPNRLLFGELLERSIAGARRNEGRLAVCYLDLDGFKQVNDSLGHAAGDRLLIEISRRLGQITRSCDALARLGGDEFALLFTGLHNDLECDEILDRVLAVIHEPMELDGQQVRVSASIGVALSPQDADDAELLLRYADQAMYQAKKQGKNTYVFFDAELHQQEYHRQQQFALLSAAFKRNEFLLYYQPRVDLLSKRMIGVEALLRWRHPQRGIVAPADFLPLIIGSELEFEVGLWVIERVLAQMTAWVAQGLEFRVSFNVSTGQLMHADFIDALGRLLARYPQVSPSLLDLEFQEAAVLADIDGLIPVLQRCRLLGLGILFDNFGTGYASLSHLNRLPVDTLKIDRSFVGDLLSQGHDVGMVESVIQLAAVLRMSVIADGMEVSAQGERLQQLGCQYVQGYGISLPMPAEQIEDWLQTWNDQPSSH</sequence>
<dbReference type="Pfam" id="PF00563">
    <property type="entry name" value="EAL"/>
    <property type="match status" value="1"/>
</dbReference>
<dbReference type="InterPro" id="IPR052155">
    <property type="entry name" value="Biofilm_reg_signaling"/>
</dbReference>
<comment type="caution">
    <text evidence="5">The sequence shown here is derived from an EMBL/GenBank/DDBJ whole genome shotgun (WGS) entry which is preliminary data.</text>
</comment>
<dbReference type="InterPro" id="IPR029787">
    <property type="entry name" value="Nucleotide_cyclase"/>
</dbReference>
<evidence type="ECO:0000313" key="5">
    <source>
        <dbReference type="EMBL" id="GAA3717526.1"/>
    </source>
</evidence>
<dbReference type="EMBL" id="BAABDS010000039">
    <property type="protein sequence ID" value="GAA3717526.1"/>
    <property type="molecule type" value="Genomic_DNA"/>
</dbReference>
<name>A0ABP7EER6_9GAMM</name>
<feature type="domain" description="EAL" evidence="3">
    <location>
        <begin position="573"/>
        <end position="827"/>
    </location>
</feature>
<accession>A0ABP7EER6</accession>
<dbReference type="Gene3D" id="3.30.70.270">
    <property type="match status" value="1"/>
</dbReference>
<dbReference type="CDD" id="cd00130">
    <property type="entry name" value="PAS"/>
    <property type="match status" value="2"/>
</dbReference>
<dbReference type="CDD" id="cd01948">
    <property type="entry name" value="EAL"/>
    <property type="match status" value="1"/>
</dbReference>
<dbReference type="InterPro" id="IPR001633">
    <property type="entry name" value="EAL_dom"/>
</dbReference>
<feature type="domain" description="PAS" evidence="1">
    <location>
        <begin position="157"/>
        <end position="212"/>
    </location>
</feature>
<dbReference type="InterPro" id="IPR000700">
    <property type="entry name" value="PAS-assoc_C"/>
</dbReference>
<feature type="domain" description="PAS" evidence="1">
    <location>
        <begin position="274"/>
        <end position="330"/>
    </location>
</feature>